<accession>A0A183F220</accession>
<name>A0A183F220_HELPZ</name>
<protein>
    <submittedName>
        <fullName evidence="3">MSP domain-containing protein</fullName>
    </submittedName>
</protein>
<reference evidence="1 2" key="1">
    <citation type="submission" date="2018-11" db="EMBL/GenBank/DDBJ databases">
        <authorList>
            <consortium name="Pathogen Informatics"/>
        </authorList>
    </citation>
    <scope>NUCLEOTIDE SEQUENCE [LARGE SCALE GENOMIC DNA]</scope>
</reference>
<evidence type="ECO:0000313" key="2">
    <source>
        <dbReference type="Proteomes" id="UP000050761"/>
    </source>
</evidence>
<reference evidence="3" key="2">
    <citation type="submission" date="2019-09" db="UniProtKB">
        <authorList>
            <consortium name="WormBaseParasite"/>
        </authorList>
    </citation>
    <scope>IDENTIFICATION</scope>
</reference>
<dbReference type="EMBL" id="UZAH01000084">
    <property type="protein sequence ID" value="VDO18521.1"/>
    <property type="molecule type" value="Genomic_DNA"/>
</dbReference>
<proteinExistence type="predicted"/>
<gene>
    <name evidence="1" type="ORF">HPBE_LOCUS139</name>
</gene>
<dbReference type="PANTHER" id="PTHR47204">
    <property type="entry name" value="OS02G0168900 PROTEIN"/>
    <property type="match status" value="1"/>
</dbReference>
<dbReference type="CDD" id="cd09271">
    <property type="entry name" value="RNase_H2-C"/>
    <property type="match status" value="1"/>
</dbReference>
<dbReference type="Gene3D" id="2.40.128.680">
    <property type="match status" value="1"/>
</dbReference>
<dbReference type="InterPro" id="IPR013924">
    <property type="entry name" value="RNase_H2_suC"/>
</dbReference>
<organism evidence="2 3">
    <name type="scientific">Heligmosomoides polygyrus</name>
    <name type="common">Parasitic roundworm</name>
    <dbReference type="NCBI Taxonomy" id="6339"/>
    <lineage>
        <taxon>Eukaryota</taxon>
        <taxon>Metazoa</taxon>
        <taxon>Ecdysozoa</taxon>
        <taxon>Nematoda</taxon>
        <taxon>Chromadorea</taxon>
        <taxon>Rhabditida</taxon>
        <taxon>Rhabditina</taxon>
        <taxon>Rhabditomorpha</taxon>
        <taxon>Strongyloidea</taxon>
        <taxon>Heligmosomidae</taxon>
        <taxon>Heligmosomoides</taxon>
    </lineage>
</organism>
<dbReference type="PANTHER" id="PTHR47204:SF1">
    <property type="entry name" value="RIBONUCLEASE H2 SUBUNIT C"/>
    <property type="match status" value="1"/>
</dbReference>
<dbReference type="GO" id="GO:0006401">
    <property type="term" value="P:RNA catabolic process"/>
    <property type="evidence" value="ECO:0007669"/>
    <property type="project" value="InterPro"/>
</dbReference>
<dbReference type="WBParaSite" id="HPBE_0000013801-mRNA-1">
    <property type="protein sequence ID" value="HPBE_0000013801-mRNA-1"/>
    <property type="gene ID" value="HPBE_0000013801"/>
</dbReference>
<keyword evidence="2" id="KW-1185">Reference proteome</keyword>
<evidence type="ECO:0000313" key="1">
    <source>
        <dbReference type="EMBL" id="VDO18521.1"/>
    </source>
</evidence>
<dbReference type="AlphaFoldDB" id="A0A183F220"/>
<evidence type="ECO:0000313" key="3">
    <source>
        <dbReference type="WBParaSite" id="HPBE_0000013801-mRNA-1"/>
    </source>
</evidence>
<sequence>MAAPACVISSEAANAAIDAKSIHSIPCKLSYDGPAQVSGYFTIQNLASGGAKASFRGHGLQGISLGVPSGYELSVLKKRGNETYNVETKQSSFMLWEWDREAGSRSTTARALSQLRIAKALAED</sequence>
<dbReference type="Proteomes" id="UP000050761">
    <property type="component" value="Unassembled WGS sequence"/>
</dbReference>
<accession>A0A3P7TCE0</accession>
<dbReference type="OrthoDB" id="6222486at2759"/>
<dbReference type="GO" id="GO:0032299">
    <property type="term" value="C:ribonuclease H2 complex"/>
    <property type="evidence" value="ECO:0007669"/>
    <property type="project" value="InterPro"/>
</dbReference>
<dbReference type="Pfam" id="PF08615">
    <property type="entry name" value="RNase_H2_suC"/>
    <property type="match status" value="1"/>
</dbReference>